<evidence type="ECO:0000313" key="4">
    <source>
        <dbReference type="Proteomes" id="UP000298138"/>
    </source>
</evidence>
<name>A0A4S2N2L7_9PEZI</name>
<reference evidence="3 4" key="1">
    <citation type="submission" date="2019-04" db="EMBL/GenBank/DDBJ databases">
        <title>Comparative genomics and transcriptomics to analyze fruiting body development in filamentous ascomycetes.</title>
        <authorList>
            <consortium name="DOE Joint Genome Institute"/>
            <person name="Lutkenhaus R."/>
            <person name="Traeger S."/>
            <person name="Breuer J."/>
            <person name="Kuo A."/>
            <person name="Lipzen A."/>
            <person name="Pangilinan J."/>
            <person name="Dilworth D."/>
            <person name="Sandor L."/>
            <person name="Poggeler S."/>
            <person name="Barry K."/>
            <person name="Grigoriev I.V."/>
            <person name="Nowrousian M."/>
        </authorList>
    </citation>
    <scope>NUCLEOTIDE SEQUENCE [LARGE SCALE GENOMIC DNA]</scope>
    <source>
        <strain evidence="3 4">CBS 389.68</strain>
    </source>
</reference>
<evidence type="ECO:0000256" key="1">
    <source>
        <dbReference type="SAM" id="MobiDB-lite"/>
    </source>
</evidence>
<keyword evidence="2" id="KW-0812">Transmembrane</keyword>
<dbReference type="AlphaFoldDB" id="A0A4S2N2L7"/>
<accession>A0A4S2N2L7</accession>
<dbReference type="EMBL" id="ML220114">
    <property type="protein sequence ID" value="TGZ83337.1"/>
    <property type="molecule type" value="Genomic_DNA"/>
</dbReference>
<evidence type="ECO:0000256" key="2">
    <source>
        <dbReference type="SAM" id="Phobius"/>
    </source>
</evidence>
<feature type="compositionally biased region" description="Basic and acidic residues" evidence="1">
    <location>
        <begin position="131"/>
        <end position="145"/>
    </location>
</feature>
<gene>
    <name evidence="3" type="ORF">EX30DRAFT_153629</name>
</gene>
<proteinExistence type="predicted"/>
<keyword evidence="4" id="KW-1185">Reference proteome</keyword>
<sequence length="172" mass="17822">MALVLSDGTSSLPTLPPLPTSTPNSNSTHSPTLSSSFEYLLPPPSPTASTNLNSTSPLNVSHTGPIFTSSSVKTMSQAVKLAVIFVAVFFVLALIGVGMWRFGSRYIVANYKPNRKDMEKRGKTIRKKKEGKGGKGEGNLEKGEGEGGNQGGGDDAEAGREDGQGGGAPNAG</sequence>
<feature type="transmembrane region" description="Helical" evidence="2">
    <location>
        <begin position="81"/>
        <end position="102"/>
    </location>
</feature>
<dbReference type="Proteomes" id="UP000298138">
    <property type="component" value="Unassembled WGS sequence"/>
</dbReference>
<feature type="compositionally biased region" description="Low complexity" evidence="1">
    <location>
        <begin position="21"/>
        <end position="36"/>
    </location>
</feature>
<evidence type="ECO:0000313" key="3">
    <source>
        <dbReference type="EMBL" id="TGZ83337.1"/>
    </source>
</evidence>
<feature type="region of interest" description="Disordered" evidence="1">
    <location>
        <begin position="1"/>
        <end position="37"/>
    </location>
</feature>
<keyword evidence="2" id="KW-0472">Membrane</keyword>
<dbReference type="InParanoid" id="A0A4S2N2L7"/>
<keyword evidence="2" id="KW-1133">Transmembrane helix</keyword>
<protein>
    <submittedName>
        <fullName evidence="3">Uncharacterized protein</fullName>
    </submittedName>
</protein>
<organism evidence="3 4">
    <name type="scientific">Ascodesmis nigricans</name>
    <dbReference type="NCBI Taxonomy" id="341454"/>
    <lineage>
        <taxon>Eukaryota</taxon>
        <taxon>Fungi</taxon>
        <taxon>Dikarya</taxon>
        <taxon>Ascomycota</taxon>
        <taxon>Pezizomycotina</taxon>
        <taxon>Pezizomycetes</taxon>
        <taxon>Pezizales</taxon>
        <taxon>Ascodesmidaceae</taxon>
        <taxon>Ascodesmis</taxon>
    </lineage>
</organism>
<feature type="region of interest" description="Disordered" evidence="1">
    <location>
        <begin position="117"/>
        <end position="172"/>
    </location>
</feature>